<dbReference type="SUPFAM" id="SSF53448">
    <property type="entry name" value="Nucleotide-diphospho-sugar transferases"/>
    <property type="match status" value="1"/>
</dbReference>
<dbReference type="GO" id="GO:0016868">
    <property type="term" value="F:intramolecular phosphotransferase activity"/>
    <property type="evidence" value="ECO:0007669"/>
    <property type="project" value="InterPro"/>
</dbReference>
<dbReference type="InterPro" id="IPR011004">
    <property type="entry name" value="Trimer_LpxA-like_sf"/>
</dbReference>
<accession>A0A7C0Y9C3</accession>
<proteinExistence type="inferred from homology"/>
<dbReference type="InterPro" id="IPR029044">
    <property type="entry name" value="Nucleotide-diphossugar_trans"/>
</dbReference>
<dbReference type="Pfam" id="PF00483">
    <property type="entry name" value="NTP_transferase"/>
    <property type="match status" value="1"/>
</dbReference>
<evidence type="ECO:0000256" key="1">
    <source>
        <dbReference type="ARBA" id="ARBA00004514"/>
    </source>
</evidence>
<dbReference type="PANTHER" id="PTHR22572">
    <property type="entry name" value="SUGAR-1-PHOSPHATE GUANYL TRANSFERASE"/>
    <property type="match status" value="1"/>
</dbReference>
<evidence type="ECO:0000259" key="7">
    <source>
        <dbReference type="Pfam" id="PF00483"/>
    </source>
</evidence>
<dbReference type="InterPro" id="IPR056764">
    <property type="entry name" value="LbH_EIF2B3/5"/>
</dbReference>
<dbReference type="InterPro" id="IPR005844">
    <property type="entry name" value="A-D-PHexomutase_a/b/a-I"/>
</dbReference>
<feature type="domain" description="EIF2B subunit epsilon/gamma LbH" evidence="11">
    <location>
        <begin position="255"/>
        <end position="350"/>
    </location>
</feature>
<keyword evidence="4" id="KW-0396">Initiation factor</keyword>
<dbReference type="CDD" id="cd04181">
    <property type="entry name" value="NTP_transferase"/>
    <property type="match status" value="1"/>
</dbReference>
<evidence type="ECO:0000256" key="4">
    <source>
        <dbReference type="ARBA" id="ARBA00022540"/>
    </source>
</evidence>
<evidence type="ECO:0000259" key="10">
    <source>
        <dbReference type="Pfam" id="PF02880"/>
    </source>
</evidence>
<feature type="domain" description="Alpha-D-phosphohexomutase alpha/beta/alpha" evidence="10">
    <location>
        <begin position="645"/>
        <end position="738"/>
    </location>
</feature>
<evidence type="ECO:0000256" key="6">
    <source>
        <dbReference type="ARBA" id="ARBA00022917"/>
    </source>
</evidence>
<dbReference type="InterPro" id="IPR005835">
    <property type="entry name" value="NTP_transferase_dom"/>
</dbReference>
<dbReference type="Gene3D" id="2.160.10.10">
    <property type="entry name" value="Hexapeptide repeat proteins"/>
    <property type="match status" value="1"/>
</dbReference>
<feature type="non-terminal residue" evidence="12">
    <location>
        <position position="745"/>
    </location>
</feature>
<dbReference type="InterPro" id="IPR050486">
    <property type="entry name" value="Mannose-1P_guanyltransferase"/>
</dbReference>
<comment type="similarity">
    <text evidence="2">Belongs to the phosphohexose mutase family.</text>
</comment>
<evidence type="ECO:0000256" key="2">
    <source>
        <dbReference type="ARBA" id="ARBA00010231"/>
    </source>
</evidence>
<dbReference type="InterPro" id="IPR005845">
    <property type="entry name" value="A-D-PHexomutase_a/b/a-II"/>
</dbReference>
<dbReference type="GO" id="GO:0005975">
    <property type="term" value="P:carbohydrate metabolic process"/>
    <property type="evidence" value="ECO:0007669"/>
    <property type="project" value="InterPro"/>
</dbReference>
<protein>
    <submittedName>
        <fullName evidence="12">Phosphoglucomutase</fullName>
    </submittedName>
</protein>
<sequence length="745" mass="81551">MKAVIMAGGFGTRIRPLTSSIPKPMLPLVNIPVMEHIVRLLRRHGFLDLVVLLYYQPQVIRDYFGDGSDWGVKVTYVAPTKDLGTAGAVKAAAAYLDAPFLVISGDLLTDMDLTAMRNFHLEKSSWATLGLVSVVNPLQFGVVITDKEGRIAKFLEKPGWGEVFSDTINTGVYLLEPQVLEWIPEEEEFDFSKDLFPRLLADEKPLYGFQTRDYWRDIGDPESYREAHYDIFDGMVRVEIPGTKLDLVGRDVRVGHEVQIGDGVRFEGAVILGNNTRVVKGCYLKNCVLGSNCTLASQARVVDSVIWDNVLVGENAQVKGAVICNNVKLGAGAVVEKGAVVAEGCTIGAGSLVKEGVMIWPSKVLEEGAVLTDNLIWGEKWKKRLFENSMVTGITNMDLTPEFVAKLGVAYGSTLPKGSHILTGRDSFRASRMLKRAFIGGVLSAGVNVKDLRLIPEPVLRYKLQSFGEVGGVVFRQSREAPSVTEICFYDTGGLDISTSQEKGIERLFAREDFRRVHYSEPGGISDMPRVVDFYREGFLKALDRDAVRDARFRIVVDFAHGPASTLLPELLGELECDVVGINAYMEEKALSDEGRMAHSLECLSKIVTALGAHGGFRISPSAEELILVDEEGRIYQGTEALMVVSSLVLASQGSGTLVVPVAAPEVLEDMGAQKGFSFRRVPHGSRSITEACRKGGVVMGASMEGGFVFPRFHYVFDAMFSLAKVLEMMAKSGLSLGWAREAVP</sequence>
<feature type="domain" description="Nucleotidyl transferase" evidence="7">
    <location>
        <begin position="2"/>
        <end position="231"/>
    </location>
</feature>
<dbReference type="Pfam" id="PF02878">
    <property type="entry name" value="PGM_PMM_I"/>
    <property type="match status" value="1"/>
</dbReference>
<feature type="domain" description="Alpha-D-phosphohexomutase alpha/beta/alpha" evidence="9">
    <location>
        <begin position="534"/>
        <end position="633"/>
    </location>
</feature>
<dbReference type="Pfam" id="PF25084">
    <property type="entry name" value="LbH_EIF2B"/>
    <property type="match status" value="1"/>
</dbReference>
<name>A0A7C0Y9C3_9BACT</name>
<evidence type="ECO:0000256" key="3">
    <source>
        <dbReference type="ARBA" id="ARBA00022490"/>
    </source>
</evidence>
<dbReference type="SUPFAM" id="SSF53738">
    <property type="entry name" value="Phosphoglucomutase, first 3 domains"/>
    <property type="match status" value="3"/>
</dbReference>
<dbReference type="Pfam" id="PF02880">
    <property type="entry name" value="PGM_PMM_III"/>
    <property type="match status" value="1"/>
</dbReference>
<reference evidence="12" key="1">
    <citation type="journal article" date="2020" name="mSystems">
        <title>Genome- and Community-Level Interaction Insights into Carbon Utilization and Element Cycling Functions of Hydrothermarchaeota in Hydrothermal Sediment.</title>
        <authorList>
            <person name="Zhou Z."/>
            <person name="Liu Y."/>
            <person name="Xu W."/>
            <person name="Pan J."/>
            <person name="Luo Z.H."/>
            <person name="Li M."/>
        </authorList>
    </citation>
    <scope>NUCLEOTIDE SEQUENCE [LARGE SCALE GENOMIC DNA]</scope>
    <source>
        <strain evidence="12">HyVt-115</strain>
    </source>
</reference>
<evidence type="ECO:0000259" key="8">
    <source>
        <dbReference type="Pfam" id="PF02878"/>
    </source>
</evidence>
<dbReference type="Pfam" id="PF02879">
    <property type="entry name" value="PGM_PMM_II"/>
    <property type="match status" value="1"/>
</dbReference>
<dbReference type="Proteomes" id="UP000885690">
    <property type="component" value="Unassembled WGS sequence"/>
</dbReference>
<dbReference type="Gene3D" id="3.90.550.10">
    <property type="entry name" value="Spore Coat Polysaccharide Biosynthesis Protein SpsA, Chain A"/>
    <property type="match status" value="1"/>
</dbReference>
<keyword evidence="5" id="KW-0597">Phosphoprotein</keyword>
<gene>
    <name evidence="12" type="ORF">ENF32_04025</name>
</gene>
<keyword evidence="6" id="KW-0648">Protein biosynthesis</keyword>
<organism evidence="12">
    <name type="scientific">Thermosulfidibacter takaii</name>
    <dbReference type="NCBI Taxonomy" id="412593"/>
    <lineage>
        <taxon>Bacteria</taxon>
        <taxon>Pseudomonadati</taxon>
        <taxon>Thermosulfidibacterota</taxon>
        <taxon>Thermosulfidibacteria</taxon>
        <taxon>Thermosulfidibacterales</taxon>
        <taxon>Thermosulfidibacteraceae</taxon>
    </lineage>
</organism>
<dbReference type="InterPro" id="IPR016055">
    <property type="entry name" value="A-D-PHexomutase_a/b/a-I/II/III"/>
</dbReference>
<dbReference type="AlphaFoldDB" id="A0A7C0Y9C3"/>
<dbReference type="EMBL" id="DQWS01000152">
    <property type="protein sequence ID" value="HDD53217.1"/>
    <property type="molecule type" value="Genomic_DNA"/>
</dbReference>
<feature type="domain" description="Alpha-D-phosphohexomutase alpha/beta/alpha" evidence="8">
    <location>
        <begin position="384"/>
        <end position="515"/>
    </location>
</feature>
<keyword evidence="3" id="KW-0963">Cytoplasm</keyword>
<comment type="caution">
    <text evidence="12">The sequence shown here is derived from an EMBL/GenBank/DDBJ whole genome shotgun (WGS) entry which is preliminary data.</text>
</comment>
<dbReference type="InterPro" id="IPR005846">
    <property type="entry name" value="A-D-PHexomutase_a/b/a-III"/>
</dbReference>
<dbReference type="Gene3D" id="3.40.120.10">
    <property type="entry name" value="Alpha-D-Glucose-1,6-Bisphosphate, subunit A, domain 3"/>
    <property type="match status" value="3"/>
</dbReference>
<evidence type="ECO:0000313" key="12">
    <source>
        <dbReference type="EMBL" id="HDD53217.1"/>
    </source>
</evidence>
<comment type="subcellular location">
    <subcellularLocation>
        <location evidence="1">Cytoplasm</location>
        <location evidence="1">Cytosol</location>
    </subcellularLocation>
</comment>
<dbReference type="CDD" id="cd03356">
    <property type="entry name" value="LbH_G1P_AT_C_like"/>
    <property type="match status" value="1"/>
</dbReference>
<evidence type="ECO:0000259" key="9">
    <source>
        <dbReference type="Pfam" id="PF02879"/>
    </source>
</evidence>
<evidence type="ECO:0000256" key="5">
    <source>
        <dbReference type="ARBA" id="ARBA00022553"/>
    </source>
</evidence>
<evidence type="ECO:0000259" key="11">
    <source>
        <dbReference type="Pfam" id="PF25084"/>
    </source>
</evidence>
<dbReference type="SUPFAM" id="SSF51161">
    <property type="entry name" value="Trimeric LpxA-like enzymes"/>
    <property type="match status" value="1"/>
</dbReference>